<dbReference type="SMART" id="SM00306">
    <property type="entry name" value="HintN"/>
    <property type="match status" value="1"/>
</dbReference>
<keyword evidence="1" id="KW-0472">Membrane</keyword>
<keyword evidence="1" id="KW-1133">Transmembrane helix</keyword>
<dbReference type="Proteomes" id="UP000256708">
    <property type="component" value="Unassembled WGS sequence"/>
</dbReference>
<sequence>MKEVMRSKIHKLVYFILLLFKRLYACICLMAIGLTILTAPSSYGQNEPASLTMEDYKKFSSYNIDSPEEDTYIKFENTYVLDREAKPYVFNYSDGVERRIYVYKMLKGANRDEVGTMAMYAAPKSGKTIKVCIPGAGADKKVWDYYIDELKLNGEQEQGFLSTLAFVLSREYSREHANAGKGTSTAAKENADYDFCFPAGALVALADGTAKPIEQVKAGDKLLAFNSVSQGTHETTVTGVQAHHKEEGFQITKLVLLPTEELFASASAWTPSAPIELEATGNHPVYTKEGKKEMRQVKEGDILYHFDSAIHGFREYRVTAKVQQQQLVKQVYNLETAAGNYLVNGTVVLDK</sequence>
<proteinExistence type="predicted"/>
<keyword evidence="1" id="KW-0812">Transmembrane</keyword>
<keyword evidence="4" id="KW-1185">Reference proteome</keyword>
<dbReference type="AlphaFoldDB" id="A0A3D8L7Y7"/>
<dbReference type="EMBL" id="QRGR01000023">
    <property type="protein sequence ID" value="RDV13477.1"/>
    <property type="molecule type" value="Genomic_DNA"/>
</dbReference>
<dbReference type="InterPro" id="IPR003587">
    <property type="entry name" value="Hint_dom_N"/>
</dbReference>
<evidence type="ECO:0000313" key="3">
    <source>
        <dbReference type="EMBL" id="RDV13477.1"/>
    </source>
</evidence>
<feature type="transmembrane region" description="Helical" evidence="1">
    <location>
        <begin position="12"/>
        <end position="37"/>
    </location>
</feature>
<evidence type="ECO:0000313" key="4">
    <source>
        <dbReference type="Proteomes" id="UP000256708"/>
    </source>
</evidence>
<dbReference type="SUPFAM" id="SSF51294">
    <property type="entry name" value="Hedgehog/intein (Hint) domain"/>
    <property type="match status" value="1"/>
</dbReference>
<dbReference type="Gene3D" id="2.170.16.10">
    <property type="entry name" value="Hedgehog/Intein (Hint) domain"/>
    <property type="match status" value="1"/>
</dbReference>
<name>A0A3D8L7Y7_9BACT</name>
<dbReference type="CDD" id="cd00081">
    <property type="entry name" value="Hint"/>
    <property type="match status" value="1"/>
</dbReference>
<evidence type="ECO:0000256" key="1">
    <source>
        <dbReference type="SAM" id="Phobius"/>
    </source>
</evidence>
<protein>
    <recommendedName>
        <fullName evidence="2">Hint domain-containing protein</fullName>
    </recommendedName>
</protein>
<dbReference type="OrthoDB" id="645009at2"/>
<reference evidence="4" key="1">
    <citation type="submission" date="2018-08" db="EMBL/GenBank/DDBJ databases">
        <authorList>
            <person name="Liu Z.-W."/>
            <person name="Du Z.-J."/>
        </authorList>
    </citation>
    <scope>NUCLEOTIDE SEQUENCE [LARGE SCALE GENOMIC DNA]</scope>
    <source>
        <strain evidence="4">H4X</strain>
    </source>
</reference>
<comment type="caution">
    <text evidence="3">The sequence shown here is derived from an EMBL/GenBank/DDBJ whole genome shotgun (WGS) entry which is preliminary data.</text>
</comment>
<organism evidence="3 4">
    <name type="scientific">Pontibacter diazotrophicus</name>
    <dbReference type="NCBI Taxonomy" id="1400979"/>
    <lineage>
        <taxon>Bacteria</taxon>
        <taxon>Pseudomonadati</taxon>
        <taxon>Bacteroidota</taxon>
        <taxon>Cytophagia</taxon>
        <taxon>Cytophagales</taxon>
        <taxon>Hymenobacteraceae</taxon>
        <taxon>Pontibacter</taxon>
    </lineage>
</organism>
<evidence type="ECO:0000259" key="2">
    <source>
        <dbReference type="SMART" id="SM00306"/>
    </source>
</evidence>
<dbReference type="InterPro" id="IPR036844">
    <property type="entry name" value="Hint_dom_sf"/>
</dbReference>
<feature type="domain" description="Hint" evidence="2">
    <location>
        <begin position="194"/>
        <end position="307"/>
    </location>
</feature>
<gene>
    <name evidence="3" type="ORF">DXT99_19155</name>
</gene>
<accession>A0A3D8L7Y7</accession>